<feature type="region of interest" description="Disordered" evidence="1">
    <location>
        <begin position="444"/>
        <end position="464"/>
    </location>
</feature>
<protein>
    <recommendedName>
        <fullName evidence="4">Pentapeptide repeat protein</fullName>
    </recommendedName>
</protein>
<sequence length="510" mass="55341">MLLRESFTAVRRCRGGVPLTSLRHTTVWTKPRYSTVRDGSSGREQTQPPHRHDSPRNTVVGAHESQHPYHARLLKLYGRYGGAAPSPGRRSKSRNRSATRSLHESTRRPSRSLPPMSTAKTRDATCTSPPALDTVQMLDAVLALSSALYEDEAAAMALRVDEAKASNNAAEQAASSQEVSRVTSSGAVDDLEGVKATSENVYASLDAENLMTLMEACTEGYDDKRDVCALQSDVGTMTPAPSLSSTLKAQPSSTGTPSSSILGTFAAPEVPLERKVLQFMDLCSNTSATPQLGGCDSDATSRLPWNVREGMRCDDSTRDLTTSAATEWSPSTAAALVLPGLDMKAVLAHGVLENRHLRGLSLVRCDFSLVRWSHMTVEDCDLSSSLFYGAELDAVVFRRCNFTGCILKGVQCRSSLSTTTRFEDCDFRLAAVGLTCVPRNSKQAVKDGHQGQGSIESSSRRSSPSMCFLRCNFDLSDFQFSQGLDKAEFVKCSNTRLASRFPLRSRGRVG</sequence>
<dbReference type="Gene3D" id="2.160.20.80">
    <property type="entry name" value="E3 ubiquitin-protein ligase SopA"/>
    <property type="match status" value="1"/>
</dbReference>
<reference evidence="2" key="1">
    <citation type="submission" date="2019-11" db="EMBL/GenBank/DDBJ databases">
        <title>Leishmania tarentolae CDS.</title>
        <authorList>
            <person name="Goto Y."/>
            <person name="Yamagishi J."/>
        </authorList>
    </citation>
    <scope>NUCLEOTIDE SEQUENCE [LARGE SCALE GENOMIC DNA]</scope>
    <source>
        <strain evidence="2">Parrot Tar II</strain>
    </source>
</reference>
<dbReference type="AlphaFoldDB" id="A0A640KPN9"/>
<feature type="region of interest" description="Disordered" evidence="1">
    <location>
        <begin position="239"/>
        <end position="261"/>
    </location>
</feature>
<keyword evidence="3" id="KW-1185">Reference proteome</keyword>
<evidence type="ECO:0000313" key="3">
    <source>
        <dbReference type="Proteomes" id="UP000419144"/>
    </source>
</evidence>
<organism evidence="2 3">
    <name type="scientific">Leishmania tarentolae</name>
    <name type="common">Sauroleishmania tarentolae</name>
    <dbReference type="NCBI Taxonomy" id="5689"/>
    <lineage>
        <taxon>Eukaryota</taxon>
        <taxon>Discoba</taxon>
        <taxon>Euglenozoa</taxon>
        <taxon>Kinetoplastea</taxon>
        <taxon>Metakinetoplastina</taxon>
        <taxon>Trypanosomatida</taxon>
        <taxon>Trypanosomatidae</taxon>
        <taxon>Leishmaniinae</taxon>
        <taxon>Leishmania</taxon>
        <taxon>lizard Leishmania</taxon>
    </lineage>
</organism>
<dbReference type="Proteomes" id="UP000419144">
    <property type="component" value="Unassembled WGS sequence"/>
</dbReference>
<proteinExistence type="predicted"/>
<dbReference type="VEuPathDB" id="TriTrypDB:LtaPh_2606500"/>
<name>A0A640KPN9_LEITA</name>
<gene>
    <name evidence="2" type="ORF">LtaPh_2606500</name>
</gene>
<feature type="region of interest" description="Disordered" evidence="1">
    <location>
        <begin position="80"/>
        <end position="130"/>
    </location>
</feature>
<dbReference type="SUPFAM" id="SSF141571">
    <property type="entry name" value="Pentapeptide repeat-like"/>
    <property type="match status" value="1"/>
</dbReference>
<evidence type="ECO:0008006" key="4">
    <source>
        <dbReference type="Google" id="ProtNLM"/>
    </source>
</evidence>
<evidence type="ECO:0000313" key="2">
    <source>
        <dbReference type="EMBL" id="GET89429.1"/>
    </source>
</evidence>
<dbReference type="EMBL" id="BLBS01000035">
    <property type="protein sequence ID" value="GET89429.1"/>
    <property type="molecule type" value="Genomic_DNA"/>
</dbReference>
<accession>A0A640KPN9</accession>
<feature type="region of interest" description="Disordered" evidence="1">
    <location>
        <begin position="30"/>
        <end position="61"/>
    </location>
</feature>
<comment type="caution">
    <text evidence="2">The sequence shown here is derived from an EMBL/GenBank/DDBJ whole genome shotgun (WGS) entry which is preliminary data.</text>
</comment>
<evidence type="ECO:0000256" key="1">
    <source>
        <dbReference type="SAM" id="MobiDB-lite"/>
    </source>
</evidence>
<dbReference type="OrthoDB" id="273772at2759"/>